<sequence length="91" mass="10604">MQQQQQINQMQQQGIMTQPPTVITSKDQLYITDMLSWNLLAMKKAHFFAQQCMDPEIKAAIEQAGQMHERHYQKILTHLQNPNQPSKSPLQ</sequence>
<comment type="caution">
    <text evidence="1">The sequence shown here is derived from an EMBL/GenBank/DDBJ whole genome shotgun (WGS) entry which is preliminary data.</text>
</comment>
<dbReference type="Gene3D" id="1.20.1260.10">
    <property type="match status" value="1"/>
</dbReference>
<evidence type="ECO:0000313" key="2">
    <source>
        <dbReference type="Proteomes" id="UP000180057"/>
    </source>
</evidence>
<organism evidence="1 2">
    <name type="scientific">Anaerobacillus alkalidiazotrophicus</name>
    <dbReference type="NCBI Taxonomy" id="472963"/>
    <lineage>
        <taxon>Bacteria</taxon>
        <taxon>Bacillati</taxon>
        <taxon>Bacillota</taxon>
        <taxon>Bacilli</taxon>
        <taxon>Bacillales</taxon>
        <taxon>Bacillaceae</taxon>
        <taxon>Anaerobacillus</taxon>
    </lineage>
</organism>
<protein>
    <recommendedName>
        <fullName evidence="3">Rubrerythrin family protein</fullName>
    </recommendedName>
</protein>
<dbReference type="AlphaFoldDB" id="A0A1S2M2A9"/>
<evidence type="ECO:0000313" key="1">
    <source>
        <dbReference type="EMBL" id="OIJ18868.1"/>
    </source>
</evidence>
<dbReference type="InterPro" id="IPR012347">
    <property type="entry name" value="Ferritin-like"/>
</dbReference>
<proteinExistence type="predicted"/>
<reference evidence="1 2" key="1">
    <citation type="submission" date="2016-10" db="EMBL/GenBank/DDBJ databases">
        <title>Draft genome sequences of four alkaliphilic bacteria belonging to the Anaerobacillus genus.</title>
        <authorList>
            <person name="Bassil N.M."/>
            <person name="Lloyd J.R."/>
        </authorList>
    </citation>
    <scope>NUCLEOTIDE SEQUENCE [LARGE SCALE GENOMIC DNA]</scope>
    <source>
        <strain evidence="1 2">DSM 22531</strain>
    </source>
</reference>
<dbReference type="OrthoDB" id="1799385at2"/>
<name>A0A1S2M2A9_9BACI</name>
<evidence type="ECO:0008006" key="3">
    <source>
        <dbReference type="Google" id="ProtNLM"/>
    </source>
</evidence>
<dbReference type="EMBL" id="MLQS01000024">
    <property type="protein sequence ID" value="OIJ18868.1"/>
    <property type="molecule type" value="Genomic_DNA"/>
</dbReference>
<dbReference type="STRING" id="472963.BKP45_15165"/>
<gene>
    <name evidence="1" type="ORF">BKP45_15165</name>
</gene>
<keyword evidence="2" id="KW-1185">Reference proteome</keyword>
<dbReference type="Proteomes" id="UP000180057">
    <property type="component" value="Unassembled WGS sequence"/>
</dbReference>
<dbReference type="RefSeq" id="WP_071390540.1">
    <property type="nucleotide sequence ID" value="NZ_MLQS01000024.1"/>
</dbReference>
<accession>A0A1S2M2A9</accession>